<sequence>MTFPFLNGSLSLKDRVDEFNRFQESYSAAAREWHSNPEKQPCSGCGLRHPPPCMTQEQRLAHRAALKEGKKLRAEWYSAKKPRPAPPPASPANAARPVNDRLRHVLCPQCANYHAGGAAACRTPSCHACGRHHGRKEACSAAEERFRRRNLIPHEGAGRRDEREPATGGFDSDLFGRLLGLMGNTPKDMQLAKDLFSNMSRKRSADEPAEESAEKADSEEQKKKSKKSDNTGGTNSCQTMKPPPKGPDGPDDEGGKGARRLSGTVYSLRG</sequence>
<accession>A0A9P9DYE2</accession>
<comment type="caution">
    <text evidence="2">The sequence shown here is derived from an EMBL/GenBank/DDBJ whole genome shotgun (WGS) entry which is preliminary data.</text>
</comment>
<evidence type="ECO:0000313" key="2">
    <source>
        <dbReference type="EMBL" id="KAH7128700.1"/>
    </source>
</evidence>
<keyword evidence="3" id="KW-1185">Reference proteome</keyword>
<feature type="region of interest" description="Disordered" evidence="1">
    <location>
        <begin position="150"/>
        <end position="169"/>
    </location>
</feature>
<dbReference type="Proteomes" id="UP000700596">
    <property type="component" value="Unassembled WGS sequence"/>
</dbReference>
<name>A0A9P9DYE2_9PLEO</name>
<protein>
    <submittedName>
        <fullName evidence="2">Uncharacterized protein</fullName>
    </submittedName>
</protein>
<dbReference type="OrthoDB" id="3690994at2759"/>
<dbReference type="AlphaFoldDB" id="A0A9P9DYE2"/>
<feature type="compositionally biased region" description="Basic and acidic residues" evidence="1">
    <location>
        <begin position="156"/>
        <end position="165"/>
    </location>
</feature>
<organism evidence="2 3">
    <name type="scientific">Dendryphion nanum</name>
    <dbReference type="NCBI Taxonomy" id="256645"/>
    <lineage>
        <taxon>Eukaryota</taxon>
        <taxon>Fungi</taxon>
        <taxon>Dikarya</taxon>
        <taxon>Ascomycota</taxon>
        <taxon>Pezizomycotina</taxon>
        <taxon>Dothideomycetes</taxon>
        <taxon>Pleosporomycetidae</taxon>
        <taxon>Pleosporales</taxon>
        <taxon>Torulaceae</taxon>
        <taxon>Dendryphion</taxon>
    </lineage>
</organism>
<dbReference type="EMBL" id="JAGMWT010000005">
    <property type="protein sequence ID" value="KAH7128700.1"/>
    <property type="molecule type" value="Genomic_DNA"/>
</dbReference>
<feature type="compositionally biased region" description="Polar residues" evidence="1">
    <location>
        <begin position="230"/>
        <end position="239"/>
    </location>
</feature>
<proteinExistence type="predicted"/>
<feature type="compositionally biased region" description="Basic and acidic residues" evidence="1">
    <location>
        <begin position="212"/>
        <end position="222"/>
    </location>
</feature>
<gene>
    <name evidence="2" type="ORF">B0J11DRAFT_431623</name>
</gene>
<feature type="region of interest" description="Disordered" evidence="1">
    <location>
        <begin position="200"/>
        <end position="270"/>
    </location>
</feature>
<evidence type="ECO:0000313" key="3">
    <source>
        <dbReference type="Proteomes" id="UP000700596"/>
    </source>
</evidence>
<evidence type="ECO:0000256" key="1">
    <source>
        <dbReference type="SAM" id="MobiDB-lite"/>
    </source>
</evidence>
<reference evidence="2" key="1">
    <citation type="journal article" date="2021" name="Nat. Commun.">
        <title>Genetic determinants of endophytism in the Arabidopsis root mycobiome.</title>
        <authorList>
            <person name="Mesny F."/>
            <person name="Miyauchi S."/>
            <person name="Thiergart T."/>
            <person name="Pickel B."/>
            <person name="Atanasova L."/>
            <person name="Karlsson M."/>
            <person name="Huettel B."/>
            <person name="Barry K.W."/>
            <person name="Haridas S."/>
            <person name="Chen C."/>
            <person name="Bauer D."/>
            <person name="Andreopoulos W."/>
            <person name="Pangilinan J."/>
            <person name="LaButti K."/>
            <person name="Riley R."/>
            <person name="Lipzen A."/>
            <person name="Clum A."/>
            <person name="Drula E."/>
            <person name="Henrissat B."/>
            <person name="Kohler A."/>
            <person name="Grigoriev I.V."/>
            <person name="Martin F.M."/>
            <person name="Hacquard S."/>
        </authorList>
    </citation>
    <scope>NUCLEOTIDE SEQUENCE</scope>
    <source>
        <strain evidence="2">MPI-CAGE-CH-0243</strain>
    </source>
</reference>